<name>A0A0F9DZ25_9ZZZZ</name>
<accession>A0A0F9DZ25</accession>
<evidence type="ECO:0008006" key="2">
    <source>
        <dbReference type="Google" id="ProtNLM"/>
    </source>
</evidence>
<proteinExistence type="predicted"/>
<comment type="caution">
    <text evidence="1">The sequence shown here is derived from an EMBL/GenBank/DDBJ whole genome shotgun (WGS) entry which is preliminary data.</text>
</comment>
<gene>
    <name evidence="1" type="ORF">LCGC14_2219040</name>
</gene>
<evidence type="ECO:0000313" key="1">
    <source>
        <dbReference type="EMBL" id="KKL59066.1"/>
    </source>
</evidence>
<protein>
    <recommendedName>
        <fullName evidence="2">Flagella basal body P-ring formation protein FlgA C-terminal domain-containing protein</fullName>
    </recommendedName>
</protein>
<sequence length="163" mass="17473">MKGKTISVLAVLGFLCCPSLGDKDGVLYLHLPRTVCVKFQNLQLGSIAAVRGGEAKLVAKAMEVPMGRSPSSGEKIVIDRPTILSRLGTLGFDAKAVHLTGASEVTVMRDEVTIETGRLIKSAESFLQKARPGPKECRWRLVRRPKGLVVPAGEKISLKPALA</sequence>
<reference evidence="1" key="1">
    <citation type="journal article" date="2015" name="Nature">
        <title>Complex archaea that bridge the gap between prokaryotes and eukaryotes.</title>
        <authorList>
            <person name="Spang A."/>
            <person name="Saw J.H."/>
            <person name="Jorgensen S.L."/>
            <person name="Zaremba-Niedzwiedzka K."/>
            <person name="Martijn J."/>
            <person name="Lind A.E."/>
            <person name="van Eijk R."/>
            <person name="Schleper C."/>
            <person name="Guy L."/>
            <person name="Ettema T.J."/>
        </authorList>
    </citation>
    <scope>NUCLEOTIDE SEQUENCE</scope>
</reference>
<feature type="non-terminal residue" evidence="1">
    <location>
        <position position="163"/>
    </location>
</feature>
<organism evidence="1">
    <name type="scientific">marine sediment metagenome</name>
    <dbReference type="NCBI Taxonomy" id="412755"/>
    <lineage>
        <taxon>unclassified sequences</taxon>
        <taxon>metagenomes</taxon>
        <taxon>ecological metagenomes</taxon>
    </lineage>
</organism>
<dbReference type="EMBL" id="LAZR01029611">
    <property type="protein sequence ID" value="KKL59066.1"/>
    <property type="molecule type" value="Genomic_DNA"/>
</dbReference>
<dbReference type="AlphaFoldDB" id="A0A0F9DZ25"/>